<evidence type="ECO:0008006" key="7">
    <source>
        <dbReference type="Google" id="ProtNLM"/>
    </source>
</evidence>
<evidence type="ECO:0000256" key="2">
    <source>
        <dbReference type="ARBA" id="ARBA00022692"/>
    </source>
</evidence>
<feature type="transmembrane region" description="Helical" evidence="5">
    <location>
        <begin position="252"/>
        <end position="270"/>
    </location>
</feature>
<feature type="transmembrane region" description="Helical" evidence="5">
    <location>
        <begin position="282"/>
        <end position="300"/>
    </location>
</feature>
<sequence length="302" mass="31696">MFFEIADIIAPVWVIVAWGMLVGLVFSTVGAAGGILASVGLISILGLQDPNLVKPTAQLLTLVTPVIAVPHYYRQCRVIISLALLFGVGGIFGALVGSSLSVSYLADLEIFKPVFGAFVLLIALQLAWHLLHSGKRGVTASDRAAAAFEALVLSGKDSASIGVRHQHRSIRRIVFEFGGEQFSFSPWLPFVTGAGIAVLASAFGVGGGFLLVPFMTAIMGLPMFIVAATAALAVAISSLASVANYVRLGVELDLPLVGFLLAGTVAGAWLGPVLSRYLHETWLKSILIVVLTAIGLRYLGVV</sequence>
<evidence type="ECO:0000256" key="5">
    <source>
        <dbReference type="SAM" id="Phobius"/>
    </source>
</evidence>
<feature type="transmembrane region" description="Helical" evidence="5">
    <location>
        <begin position="79"/>
        <end position="102"/>
    </location>
</feature>
<dbReference type="AlphaFoldDB" id="A0A3B0Y7S4"/>
<reference evidence="6" key="1">
    <citation type="submission" date="2018-06" db="EMBL/GenBank/DDBJ databases">
        <authorList>
            <person name="Zhirakovskaya E."/>
        </authorList>
    </citation>
    <scope>NUCLEOTIDE SEQUENCE</scope>
</reference>
<feature type="transmembrane region" description="Helical" evidence="5">
    <location>
        <begin position="114"/>
        <end position="131"/>
    </location>
</feature>
<evidence type="ECO:0000256" key="4">
    <source>
        <dbReference type="ARBA" id="ARBA00023136"/>
    </source>
</evidence>
<evidence type="ECO:0000256" key="1">
    <source>
        <dbReference type="ARBA" id="ARBA00004141"/>
    </source>
</evidence>
<dbReference type="InterPro" id="IPR002781">
    <property type="entry name" value="TM_pro_TauE-like"/>
</dbReference>
<evidence type="ECO:0000256" key="3">
    <source>
        <dbReference type="ARBA" id="ARBA00022989"/>
    </source>
</evidence>
<keyword evidence="3 5" id="KW-1133">Transmembrane helix</keyword>
<dbReference type="PANTHER" id="PTHR43701">
    <property type="entry name" value="MEMBRANE TRANSPORTER PROTEIN MJ0441-RELATED"/>
    <property type="match status" value="1"/>
</dbReference>
<keyword evidence="2 5" id="KW-0812">Transmembrane</keyword>
<evidence type="ECO:0000313" key="6">
    <source>
        <dbReference type="EMBL" id="VAW71587.1"/>
    </source>
</evidence>
<proteinExistence type="predicted"/>
<accession>A0A3B0Y7S4</accession>
<organism evidence="6">
    <name type="scientific">hydrothermal vent metagenome</name>
    <dbReference type="NCBI Taxonomy" id="652676"/>
    <lineage>
        <taxon>unclassified sequences</taxon>
        <taxon>metagenomes</taxon>
        <taxon>ecological metagenomes</taxon>
    </lineage>
</organism>
<name>A0A3B0Y7S4_9ZZZZ</name>
<dbReference type="InterPro" id="IPR051598">
    <property type="entry name" value="TSUP/Inactive_protease-like"/>
</dbReference>
<feature type="transmembrane region" description="Helical" evidence="5">
    <location>
        <begin position="12"/>
        <end position="45"/>
    </location>
</feature>
<comment type="subcellular location">
    <subcellularLocation>
        <location evidence="1">Membrane</location>
        <topology evidence="1">Multi-pass membrane protein</topology>
    </subcellularLocation>
</comment>
<protein>
    <recommendedName>
        <fullName evidence="7">Membrane transporter protein</fullName>
    </recommendedName>
</protein>
<dbReference type="GO" id="GO:0016020">
    <property type="term" value="C:membrane"/>
    <property type="evidence" value="ECO:0007669"/>
    <property type="project" value="UniProtKB-SubCell"/>
</dbReference>
<dbReference type="EMBL" id="UOFK01000007">
    <property type="protein sequence ID" value="VAW71587.1"/>
    <property type="molecule type" value="Genomic_DNA"/>
</dbReference>
<feature type="transmembrane region" description="Helical" evidence="5">
    <location>
        <begin position="187"/>
        <end position="212"/>
    </location>
</feature>
<gene>
    <name evidence="6" type="ORF">MNBD_GAMMA13-867</name>
</gene>
<dbReference type="PANTHER" id="PTHR43701:SF2">
    <property type="entry name" value="MEMBRANE TRANSPORTER PROTEIN YJNA-RELATED"/>
    <property type="match status" value="1"/>
</dbReference>
<feature type="transmembrane region" description="Helical" evidence="5">
    <location>
        <begin position="224"/>
        <end position="246"/>
    </location>
</feature>
<keyword evidence="4 5" id="KW-0472">Membrane</keyword>
<dbReference type="Pfam" id="PF01925">
    <property type="entry name" value="TauE"/>
    <property type="match status" value="1"/>
</dbReference>